<evidence type="ECO:0000313" key="2">
    <source>
        <dbReference type="EMBL" id="PMR77374.1"/>
    </source>
</evidence>
<comment type="caution">
    <text evidence="2">The sequence shown here is derived from an EMBL/GenBank/DDBJ whole genome shotgun (WGS) entry which is preliminary data.</text>
</comment>
<keyword evidence="1" id="KW-0732">Signal</keyword>
<evidence type="ECO:0000313" key="3">
    <source>
        <dbReference type="Proteomes" id="UP000235803"/>
    </source>
</evidence>
<keyword evidence="3" id="KW-1185">Reference proteome</keyword>
<feature type="signal peptide" evidence="1">
    <location>
        <begin position="1"/>
        <end position="28"/>
    </location>
</feature>
<dbReference type="AlphaFoldDB" id="A0A2N7UAA1"/>
<gene>
    <name evidence="2" type="ORF">C1H69_02230</name>
</gene>
<sequence length="65" mass="7058">MRQLVMTSCRARFVLLAVVLGASVSDSARPMVDVAVPIPPAGVPMLCLRDRLLPRLTDLTARRSP</sequence>
<reference evidence="2 3" key="1">
    <citation type="submission" date="2018-01" db="EMBL/GenBank/DDBJ databases">
        <title>Halomonas endophytica sp. nov., isolated from storage liquid in the stems of Populus euphratica.</title>
        <authorList>
            <person name="Chen C."/>
        </authorList>
    </citation>
    <scope>NUCLEOTIDE SEQUENCE [LARGE SCALE GENOMIC DNA]</scope>
    <source>
        <strain evidence="2 3">MC28</strain>
    </source>
</reference>
<protein>
    <recommendedName>
        <fullName evidence="4">Secreted protein</fullName>
    </recommendedName>
</protein>
<dbReference type="RefSeq" id="WP_102651787.1">
    <property type="nucleotide sequence ID" value="NZ_PNRF01000007.1"/>
</dbReference>
<evidence type="ECO:0008006" key="4">
    <source>
        <dbReference type="Google" id="ProtNLM"/>
    </source>
</evidence>
<evidence type="ECO:0000256" key="1">
    <source>
        <dbReference type="SAM" id="SignalP"/>
    </source>
</evidence>
<accession>A0A2N7UAA1</accession>
<proteinExistence type="predicted"/>
<dbReference type="EMBL" id="PNRF01000007">
    <property type="protein sequence ID" value="PMR77374.1"/>
    <property type="molecule type" value="Genomic_DNA"/>
</dbReference>
<organism evidence="2 3">
    <name type="scientific">Billgrantia endophytica</name>
    <dbReference type="NCBI Taxonomy" id="2033802"/>
    <lineage>
        <taxon>Bacteria</taxon>
        <taxon>Pseudomonadati</taxon>
        <taxon>Pseudomonadota</taxon>
        <taxon>Gammaproteobacteria</taxon>
        <taxon>Oceanospirillales</taxon>
        <taxon>Halomonadaceae</taxon>
        <taxon>Billgrantia</taxon>
    </lineage>
</organism>
<dbReference type="Proteomes" id="UP000235803">
    <property type="component" value="Unassembled WGS sequence"/>
</dbReference>
<name>A0A2N7UAA1_9GAMM</name>
<feature type="chain" id="PRO_5014730875" description="Secreted protein" evidence="1">
    <location>
        <begin position="29"/>
        <end position="65"/>
    </location>
</feature>